<dbReference type="SUPFAM" id="SSF53383">
    <property type="entry name" value="PLP-dependent transferases"/>
    <property type="match status" value="1"/>
</dbReference>
<organism evidence="11 12">
    <name type="scientific">Pseudocalidococcus azoricus BACA0444</name>
    <dbReference type="NCBI Taxonomy" id="2918990"/>
    <lineage>
        <taxon>Bacteria</taxon>
        <taxon>Bacillati</taxon>
        <taxon>Cyanobacteriota</taxon>
        <taxon>Cyanophyceae</taxon>
        <taxon>Acaryochloridales</taxon>
        <taxon>Thermosynechococcaceae</taxon>
        <taxon>Pseudocalidococcus</taxon>
        <taxon>Pseudocalidococcus azoricus</taxon>
    </lineage>
</organism>
<dbReference type="CDD" id="cd00609">
    <property type="entry name" value="AAT_like"/>
    <property type="match status" value="1"/>
</dbReference>
<comment type="caution">
    <text evidence="11">The sequence shown here is derived from an EMBL/GenBank/DDBJ whole genome shotgun (WGS) entry which is preliminary data.</text>
</comment>
<reference evidence="12" key="1">
    <citation type="submission" date="2023-07" db="EMBL/GenBank/DDBJ databases">
        <authorList>
            <person name="Luz R."/>
            <person name="Cordeiro R."/>
            <person name="Fonseca A."/>
            <person name="Goncalves V."/>
        </authorList>
    </citation>
    <scope>NUCLEOTIDE SEQUENCE [LARGE SCALE GENOMIC DNA]</scope>
    <source>
        <strain evidence="12">BACA0444</strain>
    </source>
</reference>
<dbReference type="Gene3D" id="3.90.1150.10">
    <property type="entry name" value="Aspartate Aminotransferase, domain 1"/>
    <property type="match status" value="1"/>
</dbReference>
<evidence type="ECO:0000256" key="6">
    <source>
        <dbReference type="ARBA" id="ARBA00022898"/>
    </source>
</evidence>
<evidence type="ECO:0000256" key="8">
    <source>
        <dbReference type="ARBA" id="ARBA00029996"/>
    </source>
</evidence>
<keyword evidence="12" id="KW-1185">Reference proteome</keyword>
<evidence type="ECO:0000313" key="12">
    <source>
        <dbReference type="Proteomes" id="UP001268256"/>
    </source>
</evidence>
<accession>A0AAE4FUV8</accession>
<evidence type="ECO:0000256" key="1">
    <source>
        <dbReference type="ARBA" id="ARBA00001933"/>
    </source>
</evidence>
<evidence type="ECO:0000256" key="2">
    <source>
        <dbReference type="ARBA" id="ARBA00003444"/>
    </source>
</evidence>
<dbReference type="PANTHER" id="PTHR42885">
    <property type="entry name" value="HISTIDINOL-PHOSPHATE AMINOTRANSFERASE-RELATED"/>
    <property type="match status" value="1"/>
</dbReference>
<dbReference type="InterPro" id="IPR005860">
    <property type="entry name" value="CobD"/>
</dbReference>
<comment type="function">
    <text evidence="2">Decarboxylates L-threonine-O-3-phosphate to yield (R)-1-amino-2-propanol O-2-phosphate, the precursor for the linkage between the nucleotide loop and the corrin ring in cobalamin.</text>
</comment>
<evidence type="ECO:0000259" key="10">
    <source>
        <dbReference type="Pfam" id="PF00155"/>
    </source>
</evidence>
<evidence type="ECO:0000256" key="9">
    <source>
        <dbReference type="ARBA" id="ARBA00048531"/>
    </source>
</evidence>
<dbReference type="Proteomes" id="UP001268256">
    <property type="component" value="Unassembled WGS sequence"/>
</dbReference>
<dbReference type="GO" id="GO:0048472">
    <property type="term" value="F:threonine-phosphate decarboxylase activity"/>
    <property type="evidence" value="ECO:0007669"/>
    <property type="project" value="UniProtKB-EC"/>
</dbReference>
<evidence type="ECO:0000313" key="11">
    <source>
        <dbReference type="EMBL" id="MDS3861737.1"/>
    </source>
</evidence>
<gene>
    <name evidence="11" type="primary">cobD</name>
    <name evidence="11" type="ORF">RIF25_13085</name>
</gene>
<dbReference type="Pfam" id="PF00155">
    <property type="entry name" value="Aminotran_1_2"/>
    <property type="match status" value="1"/>
</dbReference>
<keyword evidence="6" id="KW-0663">Pyridoxal phosphate</keyword>
<dbReference type="InterPro" id="IPR004839">
    <property type="entry name" value="Aminotransferase_I/II_large"/>
</dbReference>
<keyword evidence="5" id="KW-0169">Cobalamin biosynthesis</keyword>
<keyword evidence="7 11" id="KW-0456">Lyase</keyword>
<dbReference type="InterPro" id="IPR015422">
    <property type="entry name" value="PyrdxlP-dep_Trfase_small"/>
</dbReference>
<name>A0AAE4FUV8_9CYAN</name>
<sequence>MNLPPRHGGNLRWAATLAGCDAAEILDFSASINPLGMPDSVRVALQNSLDRIQHYPDPDSLRLRQALSHIHHLDPDWLLVGNGAAELLTWAARDLEPFQPVGLLTPAFGDYYRALEAFGVASYPIPWQRWQPPKLSLSSLCPPGLSGLILNNPHNPTGQVWQQSDLLALLRERAWGLVVVDEAFMDFCPPDASQSLIPWVQEFPNLVVLRSLTKFYALPGLRIGYAVGHPSRLTQWQRWRDPWTVNSLALIAAEVALEDQLFQAQTWAWLPDARESLYQGLKLIPGLVPYPSAANFILVHYSGAVLTLQTQLLEKARILIRDCLSFPELGNGYFRVAVRTHAENQQLLTALARIIQ</sequence>
<dbReference type="EMBL" id="JAVMIP010000016">
    <property type="protein sequence ID" value="MDS3861737.1"/>
    <property type="molecule type" value="Genomic_DNA"/>
</dbReference>
<dbReference type="Gene3D" id="3.40.640.10">
    <property type="entry name" value="Type I PLP-dependent aspartate aminotransferase-like (Major domain)"/>
    <property type="match status" value="1"/>
</dbReference>
<dbReference type="InterPro" id="IPR015424">
    <property type="entry name" value="PyrdxlP-dep_Trfase"/>
</dbReference>
<dbReference type="InterPro" id="IPR004838">
    <property type="entry name" value="NHTrfase_class1_PyrdxlP-BS"/>
</dbReference>
<evidence type="ECO:0000256" key="4">
    <source>
        <dbReference type="ARBA" id="ARBA00012285"/>
    </source>
</evidence>
<comment type="cofactor">
    <cofactor evidence="1">
        <name>pyridoxal 5'-phosphate</name>
        <dbReference type="ChEBI" id="CHEBI:597326"/>
    </cofactor>
</comment>
<protein>
    <recommendedName>
        <fullName evidence="4">threonine-phosphate decarboxylase</fullName>
        <ecNumber evidence="4">4.1.1.81</ecNumber>
    </recommendedName>
    <alternativeName>
        <fullName evidence="8">L-threonine-O-3-phosphate decarboxylase</fullName>
    </alternativeName>
</protein>
<evidence type="ECO:0000256" key="3">
    <source>
        <dbReference type="ARBA" id="ARBA00004953"/>
    </source>
</evidence>
<evidence type="ECO:0000256" key="7">
    <source>
        <dbReference type="ARBA" id="ARBA00023239"/>
    </source>
</evidence>
<evidence type="ECO:0000256" key="5">
    <source>
        <dbReference type="ARBA" id="ARBA00022573"/>
    </source>
</evidence>
<comment type="catalytic activity">
    <reaction evidence="9">
        <text>O-phospho-L-threonine + H(+) = (R)-1-aminopropan-2-yl phosphate + CO2</text>
        <dbReference type="Rhea" id="RHEA:11492"/>
        <dbReference type="ChEBI" id="CHEBI:15378"/>
        <dbReference type="ChEBI" id="CHEBI:16526"/>
        <dbReference type="ChEBI" id="CHEBI:58563"/>
        <dbReference type="ChEBI" id="CHEBI:58675"/>
        <dbReference type="EC" id="4.1.1.81"/>
    </reaction>
</comment>
<dbReference type="AlphaFoldDB" id="A0AAE4FUV8"/>
<dbReference type="InterPro" id="IPR015421">
    <property type="entry name" value="PyrdxlP-dep_Trfase_major"/>
</dbReference>
<feature type="domain" description="Aminotransferase class I/classII large" evidence="10">
    <location>
        <begin position="24"/>
        <end position="351"/>
    </location>
</feature>
<dbReference type="EC" id="4.1.1.81" evidence="4"/>
<dbReference type="PROSITE" id="PS00105">
    <property type="entry name" value="AA_TRANSFER_CLASS_1"/>
    <property type="match status" value="1"/>
</dbReference>
<dbReference type="RefSeq" id="WP_322878972.1">
    <property type="nucleotide sequence ID" value="NZ_JAVMIP010000016.1"/>
</dbReference>
<dbReference type="NCBIfam" id="TIGR01140">
    <property type="entry name" value="L_thr_O3P_dcar"/>
    <property type="match status" value="1"/>
</dbReference>
<dbReference type="PANTHER" id="PTHR42885:SF1">
    <property type="entry name" value="THREONINE-PHOSPHATE DECARBOXYLASE"/>
    <property type="match status" value="1"/>
</dbReference>
<proteinExistence type="predicted"/>
<comment type="pathway">
    <text evidence="3">Cofactor biosynthesis; adenosylcobalamin biosynthesis.</text>
</comment>
<dbReference type="GO" id="GO:0009236">
    <property type="term" value="P:cobalamin biosynthetic process"/>
    <property type="evidence" value="ECO:0007669"/>
    <property type="project" value="UniProtKB-KW"/>
</dbReference>
<dbReference type="GO" id="GO:0030170">
    <property type="term" value="F:pyridoxal phosphate binding"/>
    <property type="evidence" value="ECO:0007669"/>
    <property type="project" value="InterPro"/>
</dbReference>